<keyword evidence="2" id="KW-1185">Reference proteome</keyword>
<comment type="caution">
    <text evidence="1">The sequence shown here is derived from an EMBL/GenBank/DDBJ whole genome shotgun (WGS) entry which is preliminary data.</text>
</comment>
<gene>
    <name evidence="1" type="ORF">CCMSSC00406_0007753</name>
</gene>
<proteinExistence type="predicted"/>
<sequence>MRCKVESTVARSPLRHVLPNWTHLSIEDADIANLGMTACITAPRLKAITLLHKGKADAKTAAPVIAAIYASLAPFPLGARSQFKLHTRRKSESGVSPLFELKVHGTGNFEAEGPVPPAFHYYSDDEHTARDPLSAFRRNVLSGLRCTTDAHFDSMIDVLYALGGDAPAPAIPDTDRADDDVVTYGNAKNTGASLTFYPTSTPTFESLGAQWKLTVGPQERGVLGNWFITYVQTQV</sequence>
<reference evidence="1 2" key="1">
    <citation type="journal article" date="2021" name="Appl. Environ. Microbiol.">
        <title>Genetic linkage and physical mapping for an oyster mushroom Pleurotus cornucopiae and QTL analysis for the trait cap color.</title>
        <authorList>
            <person name="Zhang Y."/>
            <person name="Gao W."/>
            <person name="Sonnenberg A."/>
            <person name="Chen Q."/>
            <person name="Zhang J."/>
            <person name="Huang C."/>
        </authorList>
    </citation>
    <scope>NUCLEOTIDE SEQUENCE [LARGE SCALE GENOMIC DNA]</scope>
    <source>
        <strain evidence="1">CCMSSC00406</strain>
    </source>
</reference>
<accession>A0ACB7J588</accession>
<dbReference type="Proteomes" id="UP000824881">
    <property type="component" value="Unassembled WGS sequence"/>
</dbReference>
<protein>
    <submittedName>
        <fullName evidence="1">Uncharacterized protein</fullName>
    </submittedName>
</protein>
<name>A0ACB7J588_PLECO</name>
<dbReference type="EMBL" id="WQMT02000002">
    <property type="protein sequence ID" value="KAG9225743.1"/>
    <property type="molecule type" value="Genomic_DNA"/>
</dbReference>
<evidence type="ECO:0000313" key="2">
    <source>
        <dbReference type="Proteomes" id="UP000824881"/>
    </source>
</evidence>
<organism evidence="1 2">
    <name type="scientific">Pleurotus cornucopiae</name>
    <name type="common">Cornucopia mushroom</name>
    <dbReference type="NCBI Taxonomy" id="5321"/>
    <lineage>
        <taxon>Eukaryota</taxon>
        <taxon>Fungi</taxon>
        <taxon>Dikarya</taxon>
        <taxon>Basidiomycota</taxon>
        <taxon>Agaricomycotina</taxon>
        <taxon>Agaricomycetes</taxon>
        <taxon>Agaricomycetidae</taxon>
        <taxon>Agaricales</taxon>
        <taxon>Pleurotineae</taxon>
        <taxon>Pleurotaceae</taxon>
        <taxon>Pleurotus</taxon>
    </lineage>
</organism>
<evidence type="ECO:0000313" key="1">
    <source>
        <dbReference type="EMBL" id="KAG9225743.1"/>
    </source>
</evidence>